<reference evidence="1" key="1">
    <citation type="journal article" date="2020" name="Nature">
        <title>Giant virus diversity and host interactions through global metagenomics.</title>
        <authorList>
            <person name="Schulz F."/>
            <person name="Roux S."/>
            <person name="Paez-Espino D."/>
            <person name="Jungbluth S."/>
            <person name="Walsh D.A."/>
            <person name="Denef V.J."/>
            <person name="McMahon K.D."/>
            <person name="Konstantinidis K.T."/>
            <person name="Eloe-Fadrosh E.A."/>
            <person name="Kyrpides N.C."/>
            <person name="Woyke T."/>
        </authorList>
    </citation>
    <scope>NUCLEOTIDE SEQUENCE</scope>
    <source>
        <strain evidence="1">GVMAG-M-3300020182-33</strain>
    </source>
</reference>
<name>A0A6C0C059_9ZZZZ</name>
<protein>
    <recommendedName>
        <fullName evidence="2">Macro domain-containing protein</fullName>
    </recommendedName>
</protein>
<accession>A0A6C0C059</accession>
<dbReference type="PANTHER" id="PTHR35609">
    <property type="entry name" value="MACRO DOMAIN-CONTAINING PROTEIN"/>
    <property type="match status" value="1"/>
</dbReference>
<dbReference type="EMBL" id="MN739304">
    <property type="protein sequence ID" value="QHS97806.1"/>
    <property type="molecule type" value="Genomic_DNA"/>
</dbReference>
<evidence type="ECO:0000313" key="1">
    <source>
        <dbReference type="EMBL" id="QHS97806.1"/>
    </source>
</evidence>
<dbReference type="AlphaFoldDB" id="A0A6C0C059"/>
<sequence>MISKANDKRYDVGLFYTPTLGEMRKMVQRISRPGKLKITHAFGDVADKQSDPENRYATFQVASQFNCLEFVGPAVTPEHGVTGYINDRTQGPACSISCGPATVFRNYFAKTRNKQYGQTKDDMIDCLRDVSKVLGNTNNSLYEVKGGYTLANNLQLKELNATLADLKAADRIDEVRKALRVGVHEGVQVTSTKWGKSPVNNANQKVTQVFASACAVAYNLPTPPHMWKDFASLILEASYEATLCAAIIAAHKNCGRDGSNKVFLTLLGGGVFGNDIEWIVNAIRTACQRYEDYALDVRVVTYAGKPNSLLAEMVRRYNKE</sequence>
<dbReference type="PANTHER" id="PTHR35609:SF1">
    <property type="entry name" value="MACRO DOMAIN-CONTAINING PROTEIN"/>
    <property type="match status" value="1"/>
</dbReference>
<organism evidence="1">
    <name type="scientific">viral metagenome</name>
    <dbReference type="NCBI Taxonomy" id="1070528"/>
    <lineage>
        <taxon>unclassified sequences</taxon>
        <taxon>metagenomes</taxon>
        <taxon>organismal metagenomes</taxon>
    </lineage>
</organism>
<evidence type="ECO:0008006" key="2">
    <source>
        <dbReference type="Google" id="ProtNLM"/>
    </source>
</evidence>
<proteinExistence type="predicted"/>